<evidence type="ECO:0000256" key="3">
    <source>
        <dbReference type="ARBA" id="ARBA00022741"/>
    </source>
</evidence>
<dbReference type="GO" id="GO:0003677">
    <property type="term" value="F:DNA binding"/>
    <property type="evidence" value="ECO:0007669"/>
    <property type="project" value="UniProtKB-KW"/>
</dbReference>
<dbReference type="KEGG" id="ggr:HKW67_18705"/>
<dbReference type="Gene3D" id="1.10.486.10">
    <property type="entry name" value="PCRA, domain 4"/>
    <property type="match status" value="1"/>
</dbReference>
<evidence type="ECO:0000259" key="18">
    <source>
        <dbReference type="PROSITE" id="PS51217"/>
    </source>
</evidence>
<evidence type="ECO:0000256" key="14">
    <source>
        <dbReference type="ARBA" id="ARBA00034808"/>
    </source>
</evidence>
<name>A0A6M4IRK8_9BACT</name>
<sequence length="1058" mass="115992">MMPFNALRVALEPGITLVEASAGTGKTFAITRLVLRLLLERKVEHLGQVLVVTFTEKATQELIGRIRAVLRDADRVWSDTPPPRDAGNDDLFVLRELHGSAGAPIVRAALGALDELGVSTIHGFCHRVLSESALESRVHFGGTFLEDDTEILQRLTQDWLRRRVLHDPEVAALISDDGDDPLAWIRNLVRPYLRHPRTTIDAAPEFAPQLLKDFVLTVAKAFEQEKQARHLMGFDDLLRRLHDILVAEGSGGLLASRIRERFRVALIDEFQDTDPTQFPIFSMAFSGSPLFLIGDPKQSIFAFRNADVHAYLKAAANIERRYTLLTNFRSTDAMVRGVTQLFRNNREPFACSPDLIGVPEVTAANQVRIPEAIADDGGHALEWMWVGEMHNTSKNSIAKEQGASLAILAVTVEMQRLMANGLGAAQMAVLVRTNAEAQEIKMSLDAAGIPCVVGANQDVLASDEADELVRLAEAIATPRDGAAVRAAMATRLWGCDAVAVADTLRNDGNGAWNGVLDRLVRARTMWLRHGGATALAWLMNECGATARLLSLVDGDRRVTNVRHVLEILQEADAVSALTPDAVLGWVASERGSAITPERREMRLESDADAVQILTIHKAKGLQWPVVFCPTLWRTKSFAPKALDVPYSLTPLDDGMVLDIGSPSQALRSEQKALEQLGEDLRLTYVALTRAESRCYVTWGTFSDAAASPLGWLIQGTGDTVEREPIDTLIAASVGTMGIADVVLEAPSTRSPAPAKPPERRAALTFATAPGQLAIWRSSSFTVLTRNVSHVDSRDVDDILQPDEARRTAMHVAGFRGVPAGADIGNVLHGLFEHTDFTNPDATTDAAVQDALRAYGVTVPRDGRWTPTHIREMIDTVCRAEIPDAGFALSAVPTAATLREWRFAMPVRDFSMAAVASALETQGSDHAREYAPMLRRLRDDQFRGYLTGSIDLAFEHAGRWHILDWKSNWLGANDADYTPAALGHAMHAAHYTLQYHVYLVALHRHLRARQAGYNARNHWGQVTYAFLRGIAATGHDGWFTDAPTPELLHALDRAFGGTP</sequence>
<evidence type="ECO:0000259" key="17">
    <source>
        <dbReference type="PROSITE" id="PS51198"/>
    </source>
</evidence>
<keyword evidence="1" id="KW-0540">Nuclease</keyword>
<dbReference type="InterPro" id="IPR014017">
    <property type="entry name" value="DNA_helicase_UvrD-like_C"/>
</dbReference>
<evidence type="ECO:0000256" key="6">
    <source>
        <dbReference type="ARBA" id="ARBA00022806"/>
    </source>
</evidence>
<keyword evidence="5 16" id="KW-0378">Hydrolase</keyword>
<dbReference type="PROSITE" id="PS51198">
    <property type="entry name" value="UVRD_HELICASE_ATP_BIND"/>
    <property type="match status" value="1"/>
</dbReference>
<dbReference type="Proteomes" id="UP000500938">
    <property type="component" value="Chromosome"/>
</dbReference>
<comment type="catalytic activity">
    <reaction evidence="13">
        <text>Couples ATP hydrolysis with the unwinding of duplex DNA by translocating in the 3'-5' direction.</text>
        <dbReference type="EC" id="5.6.2.4"/>
    </reaction>
</comment>
<evidence type="ECO:0000256" key="4">
    <source>
        <dbReference type="ARBA" id="ARBA00022763"/>
    </source>
</evidence>
<dbReference type="Pfam" id="PF00580">
    <property type="entry name" value="UvrD-helicase"/>
    <property type="match status" value="1"/>
</dbReference>
<dbReference type="GO" id="GO:0009338">
    <property type="term" value="C:exodeoxyribonuclease V complex"/>
    <property type="evidence" value="ECO:0007669"/>
    <property type="project" value="TreeGrafter"/>
</dbReference>
<dbReference type="GO" id="GO:0043138">
    <property type="term" value="F:3'-5' DNA helicase activity"/>
    <property type="evidence" value="ECO:0007669"/>
    <property type="project" value="UniProtKB-EC"/>
</dbReference>
<keyword evidence="7" id="KW-0269">Exonuclease</keyword>
<dbReference type="GO" id="GO:0008854">
    <property type="term" value="F:exodeoxyribonuclease V activity"/>
    <property type="evidence" value="ECO:0007669"/>
    <property type="project" value="InterPro"/>
</dbReference>
<keyword evidence="12" id="KW-0413">Isomerase</keyword>
<dbReference type="InterPro" id="IPR027417">
    <property type="entry name" value="P-loop_NTPase"/>
</dbReference>
<dbReference type="HAMAP" id="MF_01485">
    <property type="entry name" value="RecB"/>
    <property type="match status" value="1"/>
</dbReference>
<keyword evidence="8 16" id="KW-0067">ATP-binding</keyword>
<comment type="catalytic activity">
    <reaction evidence="15">
        <text>ATP + H2O = ADP + phosphate + H(+)</text>
        <dbReference type="Rhea" id="RHEA:13065"/>
        <dbReference type="ChEBI" id="CHEBI:15377"/>
        <dbReference type="ChEBI" id="CHEBI:15378"/>
        <dbReference type="ChEBI" id="CHEBI:30616"/>
        <dbReference type="ChEBI" id="CHEBI:43474"/>
        <dbReference type="ChEBI" id="CHEBI:456216"/>
        <dbReference type="EC" id="5.6.2.4"/>
    </reaction>
</comment>
<evidence type="ECO:0000256" key="12">
    <source>
        <dbReference type="ARBA" id="ARBA00023235"/>
    </source>
</evidence>
<organism evidence="19 20">
    <name type="scientific">Gemmatimonas groenlandica</name>
    <dbReference type="NCBI Taxonomy" id="2732249"/>
    <lineage>
        <taxon>Bacteria</taxon>
        <taxon>Pseudomonadati</taxon>
        <taxon>Gemmatimonadota</taxon>
        <taxon>Gemmatimonadia</taxon>
        <taxon>Gemmatimonadales</taxon>
        <taxon>Gemmatimonadaceae</taxon>
        <taxon>Gemmatimonas</taxon>
    </lineage>
</organism>
<dbReference type="CDD" id="cd22352">
    <property type="entry name" value="RecB_C-like"/>
    <property type="match status" value="1"/>
</dbReference>
<evidence type="ECO:0000256" key="11">
    <source>
        <dbReference type="ARBA" id="ARBA00023204"/>
    </source>
</evidence>
<evidence type="ECO:0000256" key="10">
    <source>
        <dbReference type="ARBA" id="ARBA00023125"/>
    </source>
</evidence>
<proteinExistence type="inferred from homology"/>
<feature type="binding site" evidence="16">
    <location>
        <begin position="20"/>
        <end position="27"/>
    </location>
    <ligand>
        <name>ATP</name>
        <dbReference type="ChEBI" id="CHEBI:30616"/>
    </ligand>
</feature>
<dbReference type="PROSITE" id="PS51217">
    <property type="entry name" value="UVRD_HELICASE_CTER"/>
    <property type="match status" value="1"/>
</dbReference>
<dbReference type="RefSeq" id="WP_171226828.1">
    <property type="nucleotide sequence ID" value="NZ_CP053085.1"/>
</dbReference>
<dbReference type="Gene3D" id="3.90.320.10">
    <property type="match status" value="1"/>
</dbReference>
<dbReference type="GO" id="GO:0000725">
    <property type="term" value="P:recombinational repair"/>
    <property type="evidence" value="ECO:0007669"/>
    <property type="project" value="TreeGrafter"/>
</dbReference>
<evidence type="ECO:0000256" key="8">
    <source>
        <dbReference type="ARBA" id="ARBA00022840"/>
    </source>
</evidence>
<dbReference type="InterPro" id="IPR038726">
    <property type="entry name" value="PDDEXK_AddAB-type"/>
</dbReference>
<dbReference type="SUPFAM" id="SSF52980">
    <property type="entry name" value="Restriction endonuclease-like"/>
    <property type="match status" value="1"/>
</dbReference>
<keyword evidence="4" id="KW-0227">DNA damage</keyword>
<dbReference type="InterPro" id="IPR014016">
    <property type="entry name" value="UvrD-like_ATP-bd"/>
</dbReference>
<keyword evidence="3 16" id="KW-0547">Nucleotide-binding</keyword>
<dbReference type="InterPro" id="IPR004586">
    <property type="entry name" value="RecB"/>
</dbReference>
<feature type="domain" description="UvrD-like helicase C-terminal" evidence="18">
    <location>
        <begin position="364"/>
        <end position="620"/>
    </location>
</feature>
<protein>
    <recommendedName>
        <fullName evidence="14">DNA 3'-5' helicase</fullName>
        <ecNumber evidence="14">5.6.2.4</ecNumber>
    </recommendedName>
</protein>
<evidence type="ECO:0000256" key="5">
    <source>
        <dbReference type="ARBA" id="ARBA00022801"/>
    </source>
</evidence>
<evidence type="ECO:0000256" key="9">
    <source>
        <dbReference type="ARBA" id="ARBA00022842"/>
    </source>
</evidence>
<dbReference type="Pfam" id="PF13361">
    <property type="entry name" value="UvrD_C"/>
    <property type="match status" value="1"/>
</dbReference>
<evidence type="ECO:0000313" key="20">
    <source>
        <dbReference type="Proteomes" id="UP000500938"/>
    </source>
</evidence>
<dbReference type="EC" id="5.6.2.4" evidence="14"/>
<dbReference type="InterPro" id="IPR000212">
    <property type="entry name" value="DNA_helicase_UvrD/REP"/>
</dbReference>
<dbReference type="GO" id="GO:0046872">
    <property type="term" value="F:metal ion binding"/>
    <property type="evidence" value="ECO:0007669"/>
    <property type="project" value="UniProtKB-KW"/>
</dbReference>
<keyword evidence="9" id="KW-0460">Magnesium</keyword>
<dbReference type="Gene3D" id="3.40.50.300">
    <property type="entry name" value="P-loop containing nucleotide triphosphate hydrolases"/>
    <property type="match status" value="3"/>
</dbReference>
<dbReference type="InterPro" id="IPR011604">
    <property type="entry name" value="PDDEXK-like_dom_sf"/>
</dbReference>
<feature type="domain" description="UvrD-like helicase ATP-binding" evidence="17">
    <location>
        <begin position="1"/>
        <end position="331"/>
    </location>
</feature>
<dbReference type="Pfam" id="PF12705">
    <property type="entry name" value="PDDEXK_1"/>
    <property type="match status" value="1"/>
</dbReference>
<evidence type="ECO:0000256" key="15">
    <source>
        <dbReference type="ARBA" id="ARBA00048988"/>
    </source>
</evidence>
<reference evidence="19 20" key="1">
    <citation type="submission" date="2020-05" db="EMBL/GenBank/DDBJ databases">
        <title>Complete genome sequence of Gemmatimonas greenlandica TET16.</title>
        <authorList>
            <person name="Zeng Y."/>
        </authorList>
    </citation>
    <scope>NUCLEOTIDE SEQUENCE [LARGE SCALE GENOMIC DNA]</scope>
    <source>
        <strain evidence="19 20">TET16</strain>
    </source>
</reference>
<evidence type="ECO:0000256" key="7">
    <source>
        <dbReference type="ARBA" id="ARBA00022839"/>
    </source>
</evidence>
<dbReference type="SUPFAM" id="SSF52540">
    <property type="entry name" value="P-loop containing nucleoside triphosphate hydrolases"/>
    <property type="match status" value="1"/>
</dbReference>
<evidence type="ECO:0000256" key="13">
    <source>
        <dbReference type="ARBA" id="ARBA00034617"/>
    </source>
</evidence>
<dbReference type="GO" id="GO:0005829">
    <property type="term" value="C:cytosol"/>
    <property type="evidence" value="ECO:0007669"/>
    <property type="project" value="TreeGrafter"/>
</dbReference>
<dbReference type="InterPro" id="IPR011335">
    <property type="entry name" value="Restrct_endonuc-II-like"/>
</dbReference>
<evidence type="ECO:0000256" key="16">
    <source>
        <dbReference type="PROSITE-ProRule" id="PRU00560"/>
    </source>
</evidence>
<dbReference type="PANTHER" id="PTHR11070:SF23">
    <property type="entry name" value="RECBCD ENZYME SUBUNIT RECB"/>
    <property type="match status" value="1"/>
</dbReference>
<dbReference type="EMBL" id="CP053085">
    <property type="protein sequence ID" value="QJR37393.1"/>
    <property type="molecule type" value="Genomic_DNA"/>
</dbReference>
<dbReference type="AlphaFoldDB" id="A0A6M4IRK8"/>
<keyword evidence="11" id="KW-0234">DNA repair</keyword>
<evidence type="ECO:0000313" key="19">
    <source>
        <dbReference type="EMBL" id="QJR37393.1"/>
    </source>
</evidence>
<keyword evidence="20" id="KW-1185">Reference proteome</keyword>
<dbReference type="PANTHER" id="PTHR11070">
    <property type="entry name" value="UVRD / RECB / PCRA DNA HELICASE FAMILY MEMBER"/>
    <property type="match status" value="1"/>
</dbReference>
<evidence type="ECO:0000256" key="1">
    <source>
        <dbReference type="ARBA" id="ARBA00022722"/>
    </source>
</evidence>
<keyword evidence="10" id="KW-0238">DNA-binding</keyword>
<keyword evidence="2" id="KW-0479">Metal-binding</keyword>
<evidence type="ECO:0000256" key="2">
    <source>
        <dbReference type="ARBA" id="ARBA00022723"/>
    </source>
</evidence>
<keyword evidence="6 16" id="KW-0347">Helicase</keyword>
<accession>A0A6M4IRK8</accession>
<gene>
    <name evidence="19" type="ORF">HKW67_18705</name>
</gene>
<dbReference type="GO" id="GO:0005524">
    <property type="term" value="F:ATP binding"/>
    <property type="evidence" value="ECO:0007669"/>
    <property type="project" value="UniProtKB-UniRule"/>
</dbReference>